<keyword evidence="2 11" id="KW-0052">Apoplast</keyword>
<evidence type="ECO:0000256" key="1">
    <source>
        <dbReference type="ARBA" id="ARBA00022512"/>
    </source>
</evidence>
<evidence type="ECO:0000256" key="6">
    <source>
        <dbReference type="ARBA" id="ARBA00022801"/>
    </source>
</evidence>
<dbReference type="PROSITE" id="PS01034">
    <property type="entry name" value="GH16_1"/>
    <property type="match status" value="1"/>
</dbReference>
<dbReference type="CDD" id="cd02176">
    <property type="entry name" value="GH16_XET"/>
    <property type="match status" value="1"/>
</dbReference>
<feature type="domain" description="GH16" evidence="12">
    <location>
        <begin position="25"/>
        <end position="271"/>
    </location>
</feature>
<dbReference type="Gene3D" id="2.60.120.200">
    <property type="match status" value="1"/>
</dbReference>
<evidence type="ECO:0000256" key="11">
    <source>
        <dbReference type="RuleBase" id="RU361120"/>
    </source>
</evidence>
<reference evidence="13" key="1">
    <citation type="journal article" date="2023" name="Plant J.">
        <title>Genome sequences and population genomics provide insights into the demographic history, inbreeding, and mutation load of two 'living fossil' tree species of Dipteronia.</title>
        <authorList>
            <person name="Feng Y."/>
            <person name="Comes H.P."/>
            <person name="Chen J."/>
            <person name="Zhu S."/>
            <person name="Lu R."/>
            <person name="Zhang X."/>
            <person name="Li P."/>
            <person name="Qiu J."/>
            <person name="Olsen K.M."/>
            <person name="Qiu Y."/>
        </authorList>
    </citation>
    <scope>NUCLEOTIDE SEQUENCE</scope>
    <source>
        <strain evidence="13">KIB01</strain>
    </source>
</reference>
<dbReference type="Pfam" id="PF06955">
    <property type="entry name" value="XET_C"/>
    <property type="match status" value="1"/>
</dbReference>
<dbReference type="InterPro" id="IPR000757">
    <property type="entry name" value="Beta-glucanase-like"/>
</dbReference>
<dbReference type="FunFam" id="2.60.120.200:FF:000025">
    <property type="entry name" value="Xyloglucan endotransglucosylase/hydrolase"/>
    <property type="match status" value="1"/>
</dbReference>
<organism evidence="13 14">
    <name type="scientific">Dipteronia dyeriana</name>
    <dbReference type="NCBI Taxonomy" id="168575"/>
    <lineage>
        <taxon>Eukaryota</taxon>
        <taxon>Viridiplantae</taxon>
        <taxon>Streptophyta</taxon>
        <taxon>Embryophyta</taxon>
        <taxon>Tracheophyta</taxon>
        <taxon>Spermatophyta</taxon>
        <taxon>Magnoliopsida</taxon>
        <taxon>eudicotyledons</taxon>
        <taxon>Gunneridae</taxon>
        <taxon>Pentapetalae</taxon>
        <taxon>rosids</taxon>
        <taxon>malvids</taxon>
        <taxon>Sapindales</taxon>
        <taxon>Sapindaceae</taxon>
        <taxon>Hippocastanoideae</taxon>
        <taxon>Acereae</taxon>
        <taxon>Dipteronia</taxon>
    </lineage>
</organism>
<evidence type="ECO:0000259" key="12">
    <source>
        <dbReference type="PROSITE" id="PS51762"/>
    </source>
</evidence>
<dbReference type="GO" id="GO:0010411">
    <property type="term" value="P:xyloglucan metabolic process"/>
    <property type="evidence" value="ECO:0007669"/>
    <property type="project" value="InterPro"/>
</dbReference>
<dbReference type="InterPro" id="IPR013320">
    <property type="entry name" value="ConA-like_dom_sf"/>
</dbReference>
<evidence type="ECO:0000313" key="14">
    <source>
        <dbReference type="Proteomes" id="UP001280121"/>
    </source>
</evidence>
<keyword evidence="4 11" id="KW-0808">Transferase</keyword>
<dbReference type="PANTHER" id="PTHR31062">
    <property type="entry name" value="XYLOGLUCAN ENDOTRANSGLUCOSYLASE/HYDROLASE PROTEIN 8-RELATED"/>
    <property type="match status" value="1"/>
</dbReference>
<dbReference type="EMBL" id="JANJYI010000006">
    <property type="protein sequence ID" value="KAK2645607.1"/>
    <property type="molecule type" value="Genomic_DNA"/>
</dbReference>
<evidence type="ECO:0000313" key="13">
    <source>
        <dbReference type="EMBL" id="KAK2645607.1"/>
    </source>
</evidence>
<dbReference type="GO" id="GO:0048046">
    <property type="term" value="C:apoplast"/>
    <property type="evidence" value="ECO:0007669"/>
    <property type="project" value="UniProtKB-SubCell"/>
</dbReference>
<evidence type="ECO:0000256" key="7">
    <source>
        <dbReference type="ARBA" id="ARBA00023157"/>
    </source>
</evidence>
<dbReference type="Pfam" id="PF00722">
    <property type="entry name" value="Glyco_hydro_16"/>
    <property type="match status" value="1"/>
</dbReference>
<dbReference type="SUPFAM" id="SSF49899">
    <property type="entry name" value="Concanavalin A-like lectins/glucanases"/>
    <property type="match status" value="1"/>
</dbReference>
<keyword evidence="7" id="KW-1015">Disulfide bond</keyword>
<accession>A0AAD9U0L8</accession>
<dbReference type="InterPro" id="IPR044791">
    <property type="entry name" value="Beta-glucanase/XTH"/>
</dbReference>
<evidence type="ECO:0000256" key="4">
    <source>
        <dbReference type="ARBA" id="ARBA00022679"/>
    </source>
</evidence>
<keyword evidence="1 11" id="KW-0134">Cell wall</keyword>
<evidence type="ECO:0000256" key="2">
    <source>
        <dbReference type="ARBA" id="ARBA00022523"/>
    </source>
</evidence>
<keyword evidence="6 11" id="KW-0378">Hydrolase</keyword>
<dbReference type="AlphaFoldDB" id="A0AAD9U0L8"/>
<keyword evidence="8" id="KW-0325">Glycoprotein</keyword>
<evidence type="ECO:0000256" key="9">
    <source>
        <dbReference type="ARBA" id="ARBA00023295"/>
    </source>
</evidence>
<keyword evidence="14" id="KW-1185">Reference proteome</keyword>
<comment type="PTM">
    <text evidence="11">Contains at least one intrachain disulfide bond essential for its enzymatic activity.</text>
</comment>
<evidence type="ECO:0000256" key="8">
    <source>
        <dbReference type="ARBA" id="ARBA00023180"/>
    </source>
</evidence>
<dbReference type="GO" id="GO:0071555">
    <property type="term" value="P:cell wall organization"/>
    <property type="evidence" value="ECO:0007669"/>
    <property type="project" value="UniProtKB-KW"/>
</dbReference>
<dbReference type="GO" id="GO:0016762">
    <property type="term" value="F:xyloglucan:xyloglucosyl transferase activity"/>
    <property type="evidence" value="ECO:0007669"/>
    <property type="project" value="UniProtKB-EC"/>
</dbReference>
<evidence type="ECO:0000256" key="10">
    <source>
        <dbReference type="ARBA" id="ARBA00023316"/>
    </source>
</evidence>
<dbReference type="GO" id="GO:0004553">
    <property type="term" value="F:hydrolase activity, hydrolyzing O-glycosyl compounds"/>
    <property type="evidence" value="ECO:0007669"/>
    <property type="project" value="InterPro"/>
</dbReference>
<dbReference type="InterPro" id="IPR008263">
    <property type="entry name" value="GH16_AS"/>
</dbReference>
<keyword evidence="5" id="KW-0732">Signal</keyword>
<proteinExistence type="inferred from homology"/>
<gene>
    <name evidence="13" type="ORF">Ddye_020802</name>
</gene>
<dbReference type="InterPro" id="IPR016455">
    <property type="entry name" value="XTH"/>
</dbReference>
<dbReference type="PROSITE" id="PS51762">
    <property type="entry name" value="GH16_2"/>
    <property type="match status" value="1"/>
</dbReference>
<name>A0AAD9U0L8_9ROSI</name>
<keyword evidence="3 11" id="KW-0964">Secreted</keyword>
<comment type="similarity">
    <text evidence="11">Belongs to the glycosyl hydrolase 16 family.</text>
</comment>
<evidence type="ECO:0000256" key="3">
    <source>
        <dbReference type="ARBA" id="ARBA00022525"/>
    </source>
</evidence>
<keyword evidence="10 11" id="KW-0961">Cell wall biogenesis/degradation</keyword>
<dbReference type="EC" id="2.4.1.207" evidence="11"/>
<comment type="subcellular location">
    <subcellularLocation>
        <location evidence="11">Secreted</location>
        <location evidence="11">Cell wall</location>
    </subcellularLocation>
    <subcellularLocation>
        <location evidence="11">Secreted</location>
        <location evidence="11">Extracellular space</location>
        <location evidence="11">Apoplast</location>
    </subcellularLocation>
</comment>
<evidence type="ECO:0000256" key="5">
    <source>
        <dbReference type="ARBA" id="ARBA00022729"/>
    </source>
</evidence>
<sequence>MTAAAGAAYEEIGRLSMSSATGEAQSWSSDFEMTRIWIWSMLNVRKIFEEPWRFMESGNWRLKNRVEMEKIESEKLERDVVDATISKSMYMNWGAHHSVITGDDLQLVLDQYSGSGAQSKRAFLFGNIEMLIKLVPGNSAGTVTAYYLSSTGSKHDEIDFEFLGNVSGQPFIIHTNIYTQGNGNREQQFYPWFDPTADFHNYTIHWNPTEVVWYVDSLPIRVFRNYENEGITYPNKQGMRAYTSLWNADNWATRGGLVKIDWKSAPFITRLSKFRARACKWDGPVSASLCASKTLANWWTSPVYSRLSDAKVGQLKWVRDNHMIYDYCKDTKRFNGHLPPECFKQQF</sequence>
<keyword evidence="9 11" id="KW-0326">Glycosidase</keyword>
<comment type="caution">
    <text evidence="13">The sequence shown here is derived from an EMBL/GenBank/DDBJ whole genome shotgun (WGS) entry which is preliminary data.</text>
</comment>
<dbReference type="InterPro" id="IPR010713">
    <property type="entry name" value="XET_C"/>
</dbReference>
<dbReference type="GO" id="GO:0042546">
    <property type="term" value="P:cell wall biogenesis"/>
    <property type="evidence" value="ECO:0007669"/>
    <property type="project" value="InterPro"/>
</dbReference>
<comment type="function">
    <text evidence="11">Catalyzes xyloglucan endohydrolysis (XEH) and/or endotransglycosylation (XET). Cleaves and religates xyloglucan polymers, an essential constituent of the primary cell wall, and thereby participates in cell wall construction of growing tissues.</text>
</comment>
<protein>
    <recommendedName>
        <fullName evidence="11">Xyloglucan endotransglucosylase/hydrolase</fullName>
        <ecNumber evidence="11">2.4.1.207</ecNumber>
    </recommendedName>
</protein>
<dbReference type="Proteomes" id="UP001280121">
    <property type="component" value="Unassembled WGS sequence"/>
</dbReference>